<evidence type="ECO:0000313" key="8">
    <source>
        <dbReference type="EMBL" id="CAB4931703.1"/>
    </source>
</evidence>
<accession>A0A6J7IKE4</accession>
<organism evidence="8">
    <name type="scientific">freshwater metagenome</name>
    <dbReference type="NCBI Taxonomy" id="449393"/>
    <lineage>
        <taxon>unclassified sequences</taxon>
        <taxon>metagenomes</taxon>
        <taxon>ecological metagenomes</taxon>
    </lineage>
</organism>
<proteinExistence type="inferred from homology"/>
<evidence type="ECO:0000256" key="1">
    <source>
        <dbReference type="ARBA" id="ARBA00001916"/>
    </source>
</evidence>
<dbReference type="PANTHER" id="PTHR11557:SF0">
    <property type="entry name" value="PORPHOBILINOGEN DEAMINASE"/>
    <property type="match status" value="1"/>
</dbReference>
<evidence type="ECO:0000256" key="2">
    <source>
        <dbReference type="ARBA" id="ARBA00005638"/>
    </source>
</evidence>
<sequence length="317" mass="32621">MTPALAPVRVATRGSLLATTQSEQIAVALRSLLGRQVELVEVRTHGDTDQQTPLTSFAGVGVFVTAVREALLRDEADVAVHSLKDLPTSASPGLRLAAVPVRADARDVLVARDGATLASLPVGARVGTGSPRRASQLLAIRPDLEIVAVRGNVDTRLRKVSDGQLDAVVLAHAGLARLDRLDAVSEVLEPDQMLPAPGQGALAVECREVETDLALLDALRVLDDVASRVAVTAERSLLATLEAGCSAPVGALATVTEIGGEVLVHLTGTVVSVDGRTQVRKSVTGAAGDAVAVGRELALDLLAATATGLRPVRGSAS</sequence>
<evidence type="ECO:0000256" key="5">
    <source>
        <dbReference type="ARBA" id="ARBA00023244"/>
    </source>
</evidence>
<dbReference type="EMBL" id="CAFBPU010000001">
    <property type="protein sequence ID" value="CAB5017601.1"/>
    <property type="molecule type" value="Genomic_DNA"/>
</dbReference>
<dbReference type="EMBL" id="CAFBND010000012">
    <property type="protein sequence ID" value="CAB4931703.1"/>
    <property type="molecule type" value="Genomic_DNA"/>
</dbReference>
<comment type="similarity">
    <text evidence="2">Belongs to the HMBS family.</text>
</comment>
<dbReference type="GO" id="GO:0005737">
    <property type="term" value="C:cytoplasm"/>
    <property type="evidence" value="ECO:0007669"/>
    <property type="project" value="TreeGrafter"/>
</dbReference>
<dbReference type="FunFam" id="3.40.190.10:FF:000005">
    <property type="entry name" value="Porphobilinogen deaminase"/>
    <property type="match status" value="1"/>
</dbReference>
<dbReference type="GO" id="GO:0004418">
    <property type="term" value="F:hydroxymethylbilane synthase activity"/>
    <property type="evidence" value="ECO:0007669"/>
    <property type="project" value="UniProtKB-EC"/>
</dbReference>
<feature type="domain" description="Porphobilinogen deaminase N-terminal" evidence="6">
    <location>
        <begin position="8"/>
        <end position="212"/>
    </location>
</feature>
<dbReference type="PRINTS" id="PR00151">
    <property type="entry name" value="PORPHBDMNASE"/>
</dbReference>
<dbReference type="NCBIfam" id="TIGR00212">
    <property type="entry name" value="hemC"/>
    <property type="match status" value="1"/>
</dbReference>
<dbReference type="Gene3D" id="3.30.160.40">
    <property type="entry name" value="Porphobilinogen deaminase, C-terminal domain"/>
    <property type="match status" value="1"/>
</dbReference>
<keyword evidence="4" id="KW-0808">Transferase</keyword>
<dbReference type="PIRSF" id="PIRSF001438">
    <property type="entry name" value="4pyrrol_synth_OHMeBilane_synth"/>
    <property type="match status" value="1"/>
</dbReference>
<dbReference type="AlphaFoldDB" id="A0A6J7IKE4"/>
<name>A0A6J7IKE4_9ZZZZ</name>
<dbReference type="SUPFAM" id="SSF54782">
    <property type="entry name" value="Porphobilinogen deaminase (hydroxymethylbilane synthase), C-terminal domain"/>
    <property type="match status" value="1"/>
</dbReference>
<dbReference type="InterPro" id="IPR000860">
    <property type="entry name" value="HemC"/>
</dbReference>
<evidence type="ECO:0000259" key="6">
    <source>
        <dbReference type="Pfam" id="PF01379"/>
    </source>
</evidence>
<dbReference type="InterPro" id="IPR022417">
    <property type="entry name" value="Porphobilin_deaminase_N"/>
</dbReference>
<dbReference type="InterPro" id="IPR022418">
    <property type="entry name" value="Porphobilinogen_deaminase_C"/>
</dbReference>
<evidence type="ECO:0000313" key="9">
    <source>
        <dbReference type="EMBL" id="CAB5017601.1"/>
    </source>
</evidence>
<feature type="domain" description="Porphobilinogen deaminase C-terminal" evidence="7">
    <location>
        <begin position="230"/>
        <end position="302"/>
    </location>
</feature>
<dbReference type="HAMAP" id="MF_00260">
    <property type="entry name" value="Porphobil_deam"/>
    <property type="match status" value="1"/>
</dbReference>
<evidence type="ECO:0000256" key="4">
    <source>
        <dbReference type="ARBA" id="ARBA00022679"/>
    </source>
</evidence>
<dbReference type="GO" id="GO:0006783">
    <property type="term" value="P:heme biosynthetic process"/>
    <property type="evidence" value="ECO:0007669"/>
    <property type="project" value="TreeGrafter"/>
</dbReference>
<dbReference type="SUPFAM" id="SSF53850">
    <property type="entry name" value="Periplasmic binding protein-like II"/>
    <property type="match status" value="1"/>
</dbReference>
<dbReference type="InterPro" id="IPR022419">
    <property type="entry name" value="Porphobilin_deaminase_cofac_BS"/>
</dbReference>
<dbReference type="PROSITE" id="PS00533">
    <property type="entry name" value="PORPHOBILINOGEN_DEAM"/>
    <property type="match status" value="1"/>
</dbReference>
<evidence type="ECO:0000259" key="7">
    <source>
        <dbReference type="Pfam" id="PF03900"/>
    </source>
</evidence>
<dbReference type="PANTHER" id="PTHR11557">
    <property type="entry name" value="PORPHOBILINOGEN DEAMINASE"/>
    <property type="match status" value="1"/>
</dbReference>
<dbReference type="Pfam" id="PF01379">
    <property type="entry name" value="Porphobil_deam"/>
    <property type="match status" value="1"/>
</dbReference>
<keyword evidence="5" id="KW-0627">Porphyrin biosynthesis</keyword>
<evidence type="ECO:0000256" key="3">
    <source>
        <dbReference type="ARBA" id="ARBA00012655"/>
    </source>
</evidence>
<dbReference type="InterPro" id="IPR036803">
    <property type="entry name" value="Porphobilinogen_deaminase_C_sf"/>
</dbReference>
<dbReference type="Pfam" id="PF03900">
    <property type="entry name" value="Porphobil_deamC"/>
    <property type="match status" value="1"/>
</dbReference>
<protein>
    <recommendedName>
        <fullName evidence="3">hydroxymethylbilane synthase</fullName>
        <ecNumber evidence="3">2.5.1.61</ecNumber>
    </recommendedName>
</protein>
<dbReference type="Gene3D" id="3.40.190.10">
    <property type="entry name" value="Periplasmic binding protein-like II"/>
    <property type="match status" value="2"/>
</dbReference>
<comment type="cofactor">
    <cofactor evidence="1">
        <name>dipyrromethane</name>
        <dbReference type="ChEBI" id="CHEBI:60342"/>
    </cofactor>
</comment>
<gene>
    <name evidence="8" type="ORF">UFOPK3752_00470</name>
    <name evidence="9" type="ORF">UFOPK4150_00040</name>
</gene>
<reference evidence="8" key="1">
    <citation type="submission" date="2020-05" db="EMBL/GenBank/DDBJ databases">
        <authorList>
            <person name="Chiriac C."/>
            <person name="Salcher M."/>
            <person name="Ghai R."/>
            <person name="Kavagutti S V."/>
        </authorList>
    </citation>
    <scope>NUCLEOTIDE SEQUENCE</scope>
</reference>
<dbReference type="EC" id="2.5.1.61" evidence="3"/>